<reference evidence="1 2" key="1">
    <citation type="submission" date="2019-01" db="EMBL/GenBank/DDBJ databases">
        <title>Still something new to discover - new insights into E. coli phage diversity and taxonomy.</title>
        <authorList>
            <person name="Korf I.H.E."/>
            <person name="Adriaennsens E."/>
            <person name="Dreiseikelmann B."/>
            <person name="Kropinski A."/>
            <person name="Nimtz M."/>
            <person name="Meier-Kolthoff J.P."/>
            <person name="Rohde M."/>
            <person name="van Raaij M."/>
            <person name="Wittmann J."/>
        </authorList>
    </citation>
    <scope>NUCLEOTIDE SEQUENCE [LARGE SCALE GENOMIC DNA]</scope>
</reference>
<dbReference type="Proteomes" id="UP000310512">
    <property type="component" value="Segment"/>
</dbReference>
<sequence>MTRDQILAAHERGLIKEVWKKANAFADSYYFLKKCIKQNAKMDNTVLTFNLLSNGAKLDAICGCRIASVMFERGAHKDSFFYQFSHRTGDTKITRTREELEIDLLHYVK</sequence>
<gene>
    <name evidence="1" type="ORF">WFH_00084</name>
</gene>
<evidence type="ECO:0000313" key="2">
    <source>
        <dbReference type="Proteomes" id="UP000310512"/>
    </source>
</evidence>
<proteinExistence type="predicted"/>
<keyword evidence="2" id="KW-1185">Reference proteome</keyword>
<organism evidence="1 2">
    <name type="scientific">Escherichia phage vB_EcoM_WFH</name>
    <dbReference type="NCBI Taxonomy" id="2508192"/>
    <lineage>
        <taxon>Viruses</taxon>
        <taxon>Duplodnaviria</taxon>
        <taxon>Heunggongvirae</taxon>
        <taxon>Uroviricota</taxon>
        <taxon>Caudoviricetes</taxon>
        <taxon>Lindbergviridae</taxon>
        <taxon>Wifcevirus</taxon>
        <taxon>Wifcevirus WFH</taxon>
    </lineage>
</organism>
<accession>A0A482MVY4</accession>
<dbReference type="EMBL" id="MK373776">
    <property type="protein sequence ID" value="QBQ77372.1"/>
    <property type="molecule type" value="Genomic_DNA"/>
</dbReference>
<name>A0A482MVY4_9CAUD</name>
<protein>
    <submittedName>
        <fullName evidence="1">Uncharacterized protein</fullName>
    </submittedName>
</protein>
<evidence type="ECO:0000313" key="1">
    <source>
        <dbReference type="EMBL" id="QBQ77372.1"/>
    </source>
</evidence>